<accession>A0ABT4SGY4</accession>
<feature type="compositionally biased region" description="Basic and acidic residues" evidence="1">
    <location>
        <begin position="26"/>
        <end position="44"/>
    </location>
</feature>
<reference evidence="2" key="1">
    <citation type="submission" date="2022-11" db="EMBL/GenBank/DDBJ databases">
        <title>Nonomuraea corallina sp. nov., a new species of the genus Nonomuraea isolated from sea side sediment in Thai sea.</title>
        <authorList>
            <person name="Ngamcharungchit C."/>
            <person name="Matsumoto A."/>
            <person name="Suriyachadkun C."/>
            <person name="Panbangred W."/>
            <person name="Inahashi Y."/>
            <person name="Intra B."/>
        </authorList>
    </citation>
    <scope>NUCLEOTIDE SEQUENCE</scope>
    <source>
        <strain evidence="2">MCN248</strain>
    </source>
</reference>
<dbReference type="EMBL" id="JAPNNL010000107">
    <property type="protein sequence ID" value="MDA0636463.1"/>
    <property type="molecule type" value="Genomic_DNA"/>
</dbReference>
<sequence>MFGRPSGVDSSTRRLVDDGTALTARGDGRGADEHEASHPGRDARGVQGGRRQMIDLVEERVGPPELHVSRDVHDRVGLPQLGEPVRRRRAGPAQLGEVAGHGFGAGRTYALAAGVRSGQRRDVMSLGHEAAHESAADETAAAGDEDLHVFTRGD</sequence>
<feature type="compositionally biased region" description="Basic and acidic residues" evidence="1">
    <location>
        <begin position="125"/>
        <end position="135"/>
    </location>
</feature>
<dbReference type="Proteomes" id="UP001144036">
    <property type="component" value="Unassembled WGS sequence"/>
</dbReference>
<keyword evidence="3" id="KW-1185">Reference proteome</keyword>
<organism evidence="2 3">
    <name type="scientific">Nonomuraea corallina</name>
    <dbReference type="NCBI Taxonomy" id="2989783"/>
    <lineage>
        <taxon>Bacteria</taxon>
        <taxon>Bacillati</taxon>
        <taxon>Actinomycetota</taxon>
        <taxon>Actinomycetes</taxon>
        <taxon>Streptosporangiales</taxon>
        <taxon>Streptosporangiaceae</taxon>
        <taxon>Nonomuraea</taxon>
    </lineage>
</organism>
<gene>
    <name evidence="2" type="ORF">OUY22_23855</name>
</gene>
<evidence type="ECO:0000256" key="1">
    <source>
        <dbReference type="SAM" id="MobiDB-lite"/>
    </source>
</evidence>
<evidence type="ECO:0000313" key="2">
    <source>
        <dbReference type="EMBL" id="MDA0636463.1"/>
    </source>
</evidence>
<protein>
    <submittedName>
        <fullName evidence="2">Uncharacterized protein</fullName>
    </submittedName>
</protein>
<evidence type="ECO:0000313" key="3">
    <source>
        <dbReference type="Proteomes" id="UP001144036"/>
    </source>
</evidence>
<name>A0ABT4SGY4_9ACTN</name>
<feature type="compositionally biased region" description="Basic and acidic residues" evidence="1">
    <location>
        <begin position="57"/>
        <end position="76"/>
    </location>
</feature>
<feature type="compositionally biased region" description="Basic and acidic residues" evidence="1">
    <location>
        <begin position="145"/>
        <end position="154"/>
    </location>
</feature>
<comment type="caution">
    <text evidence="2">The sequence shown here is derived from an EMBL/GenBank/DDBJ whole genome shotgun (WGS) entry which is preliminary data.</text>
</comment>
<feature type="region of interest" description="Disordered" evidence="1">
    <location>
        <begin position="125"/>
        <end position="154"/>
    </location>
</feature>
<proteinExistence type="predicted"/>
<feature type="region of interest" description="Disordered" evidence="1">
    <location>
        <begin position="1"/>
        <end position="90"/>
    </location>
</feature>